<dbReference type="PANTHER" id="PTHR30336:SF20">
    <property type="entry name" value="DUF218 DOMAIN-CONTAINING PROTEIN"/>
    <property type="match status" value="1"/>
</dbReference>
<dbReference type="Gene3D" id="3.40.50.620">
    <property type="entry name" value="HUPs"/>
    <property type="match status" value="1"/>
</dbReference>
<dbReference type="PANTHER" id="PTHR30336">
    <property type="entry name" value="INNER MEMBRANE PROTEIN, PROBABLE PERMEASE"/>
    <property type="match status" value="1"/>
</dbReference>
<dbReference type="InterPro" id="IPR003848">
    <property type="entry name" value="DUF218"/>
</dbReference>
<dbReference type="InterPro" id="IPR051599">
    <property type="entry name" value="Cell_Envelope_Assoc"/>
</dbReference>
<organism evidence="2 3">
    <name type="scientific">Actinoplanes hulinensis</name>
    <dbReference type="NCBI Taxonomy" id="1144547"/>
    <lineage>
        <taxon>Bacteria</taxon>
        <taxon>Bacillati</taxon>
        <taxon>Actinomycetota</taxon>
        <taxon>Actinomycetes</taxon>
        <taxon>Micromonosporales</taxon>
        <taxon>Micromonosporaceae</taxon>
        <taxon>Actinoplanes</taxon>
    </lineage>
</organism>
<comment type="caution">
    <text evidence="2">The sequence shown here is derived from an EMBL/GenBank/DDBJ whole genome shotgun (WGS) entry which is preliminary data.</text>
</comment>
<dbReference type="InterPro" id="IPR014729">
    <property type="entry name" value="Rossmann-like_a/b/a_fold"/>
</dbReference>
<proteinExistence type="predicted"/>
<dbReference type="Pfam" id="PF02698">
    <property type="entry name" value="DUF218"/>
    <property type="match status" value="1"/>
</dbReference>
<protein>
    <submittedName>
        <fullName evidence="2">YdcF family protein</fullName>
    </submittedName>
</protein>
<dbReference type="Proteomes" id="UP001519863">
    <property type="component" value="Unassembled WGS sequence"/>
</dbReference>
<dbReference type="CDD" id="cd06259">
    <property type="entry name" value="YdcF-like"/>
    <property type="match status" value="1"/>
</dbReference>
<accession>A0ABS7AUL7</accession>
<dbReference type="RefSeq" id="WP_220141845.1">
    <property type="nucleotide sequence ID" value="NZ_JAHXZI010000001.1"/>
</dbReference>
<reference evidence="2 3" key="1">
    <citation type="journal article" date="2013" name="Antonie Van Leeuwenhoek">
        <title>Actinoplanes hulinensis sp. nov., a novel actinomycete isolated from soybean root (Glycine max (L.) Merr).</title>
        <authorList>
            <person name="Shen Y."/>
            <person name="Liu C."/>
            <person name="Wang X."/>
            <person name="Zhao J."/>
            <person name="Jia F."/>
            <person name="Zhang Y."/>
            <person name="Wang L."/>
            <person name="Yang D."/>
            <person name="Xiang W."/>
        </authorList>
    </citation>
    <scope>NUCLEOTIDE SEQUENCE [LARGE SCALE GENOMIC DNA]</scope>
    <source>
        <strain evidence="2 3">NEAU-M9</strain>
    </source>
</reference>
<keyword evidence="3" id="KW-1185">Reference proteome</keyword>
<gene>
    <name evidence="2" type="ORF">KZ829_00045</name>
</gene>
<sequence length="220" mass="24455">MTAAPATVPAEHREDVERLWNYHNMGHEIRPVDVGIGLGSHDLGVAKIATELYFEKMYPLLVFTGANAPTTIGAFPRGEAIHYREYAIENGVPSDAILVETQARNTGQNIELTRTVLEEQGMRAHSVILMSRPYQQRRAYATCKKVWPEVDVICASLPLSLDDYVASIGNPKKVIDMLVGDTQRIGKYADSGFAIPQDLPVTVQRSFSRLVRAGYDNRLL</sequence>
<evidence type="ECO:0000259" key="1">
    <source>
        <dbReference type="Pfam" id="PF02698"/>
    </source>
</evidence>
<name>A0ABS7AUL7_9ACTN</name>
<evidence type="ECO:0000313" key="3">
    <source>
        <dbReference type="Proteomes" id="UP001519863"/>
    </source>
</evidence>
<dbReference type="EMBL" id="JAHXZI010000001">
    <property type="protein sequence ID" value="MBW6432141.1"/>
    <property type="molecule type" value="Genomic_DNA"/>
</dbReference>
<feature type="domain" description="DUF218" evidence="1">
    <location>
        <begin position="47"/>
        <end position="155"/>
    </location>
</feature>
<evidence type="ECO:0000313" key="2">
    <source>
        <dbReference type="EMBL" id="MBW6432141.1"/>
    </source>
</evidence>